<keyword evidence="2" id="KW-0479">Metal-binding</keyword>
<evidence type="ECO:0000256" key="1">
    <source>
        <dbReference type="ARBA" id="ARBA00004123"/>
    </source>
</evidence>
<proteinExistence type="predicted"/>
<accession>A0A5N6ZK20</accession>
<comment type="subcellular location">
    <subcellularLocation>
        <location evidence="1">Nucleus</location>
    </subcellularLocation>
</comment>
<name>A0A5N6ZK20_9EURO</name>
<dbReference type="InterPro" id="IPR051711">
    <property type="entry name" value="Stress_Response_Reg"/>
</dbReference>
<feature type="region of interest" description="Disordered" evidence="7">
    <location>
        <begin position="677"/>
        <end position="696"/>
    </location>
</feature>
<dbReference type="GO" id="GO:0008270">
    <property type="term" value="F:zinc ion binding"/>
    <property type="evidence" value="ECO:0007669"/>
    <property type="project" value="InterPro"/>
</dbReference>
<dbReference type="SMART" id="SM00906">
    <property type="entry name" value="Fungal_trans"/>
    <property type="match status" value="1"/>
</dbReference>
<keyword evidence="4" id="KW-0238">DNA-binding</keyword>
<keyword evidence="3" id="KW-0805">Transcription regulation</keyword>
<dbReference type="Gene3D" id="4.10.240.10">
    <property type="entry name" value="Zn(2)-C6 fungal-type DNA-binding domain"/>
    <property type="match status" value="1"/>
</dbReference>
<dbReference type="AlphaFoldDB" id="A0A5N6ZK20"/>
<keyword evidence="6" id="KW-0539">Nucleus</keyword>
<protein>
    <submittedName>
        <fullName evidence="9">Fungal-specific transcription factor domain-containing protein</fullName>
    </submittedName>
</protein>
<evidence type="ECO:0000256" key="3">
    <source>
        <dbReference type="ARBA" id="ARBA00023015"/>
    </source>
</evidence>
<dbReference type="GO" id="GO:0000981">
    <property type="term" value="F:DNA-binding transcription factor activity, RNA polymerase II-specific"/>
    <property type="evidence" value="ECO:0007669"/>
    <property type="project" value="InterPro"/>
</dbReference>
<evidence type="ECO:0000256" key="2">
    <source>
        <dbReference type="ARBA" id="ARBA00022723"/>
    </source>
</evidence>
<dbReference type="GO" id="GO:0005634">
    <property type="term" value="C:nucleus"/>
    <property type="evidence" value="ECO:0007669"/>
    <property type="project" value="UniProtKB-SubCell"/>
</dbReference>
<dbReference type="Pfam" id="PF00172">
    <property type="entry name" value="Zn_clus"/>
    <property type="match status" value="1"/>
</dbReference>
<dbReference type="Pfam" id="PF04082">
    <property type="entry name" value="Fungal_trans"/>
    <property type="match status" value="1"/>
</dbReference>
<dbReference type="OrthoDB" id="2579025at2759"/>
<feature type="region of interest" description="Disordered" evidence="7">
    <location>
        <begin position="104"/>
        <end position="168"/>
    </location>
</feature>
<dbReference type="PROSITE" id="PS00463">
    <property type="entry name" value="ZN2_CY6_FUNGAL_1"/>
    <property type="match status" value="1"/>
</dbReference>
<sequence length="776" mass="87113">MATSLIGADTLPSSENDCHTVGKWITNRRSTVLDSNDDSRPTQKRKASEPSTVTKPTNTRQKITRACDHCKEKKTRCTGTLPCMRCTRLSLPCEYNAAYSRGLPPKPPPAPPSVVADYTSQNHAHSPAHTNRSASSQPSTRSCSRNITCSRQQSENGAEISGRNSPDPVVTDFEGNYLGPASGLSFLNRVWRRLHQDEIRAIPGELRREPSSKSTSVFMFGDRPYSDSRQAGFTLPSFTRAQELVEAYFDFSMVTYRFLHRGTVGDWLKQVYESNISSLNPPVGPMVARTAIILNIFALSSLYVELNRENDIEVWNGSERWYATSKYLLSLESGPPRLESVQARLGQCLYLLSSSRANECWYAFGTALQLVTALGLHRRYPAQLSKNGNTYLEREIRKRIFWSTYTLDKYLSAMFGRPRLIHDEDHDQDLPDEVNDEDMLEDDVHRRMGSPDCMMIASVLHYKLGRVLGEVSRQLYTINPRSREPPLEAAVRLTSELEEWKKNAPPLFNSVRATSLIPPLCRQSQVLQLAYSHAIIHATRSCLLNNFIDLSRQPPVSHPVVTSHVRKCIGAAEDVMKIVNTLGEQGVLTRSFWFTQYVCFCAITVVYIYTIQQCQLSSYPGASQSTENKKELRSLFDLAETCQRHLAEASRKNCPSRRYSIILEELRVEARRHAGSYPYREAAGQTPQDVGTTDVQNQDSMTQRYAHLAGPQQPPAPTSASASHLDTFPPPGPVAESFGLSEDLALLDTLEGLNWWTQLDSWAFSNPSTEPSDLAL</sequence>
<feature type="domain" description="Zn(2)-C6 fungal-type" evidence="8">
    <location>
        <begin position="66"/>
        <end position="95"/>
    </location>
</feature>
<reference evidence="10" key="1">
    <citation type="submission" date="2019-04" db="EMBL/GenBank/DDBJ databases">
        <title>Friends and foes A comparative genomics studyof 23 Aspergillus species from section Flavi.</title>
        <authorList>
            <consortium name="DOE Joint Genome Institute"/>
            <person name="Kjaerbolling I."/>
            <person name="Vesth T."/>
            <person name="Frisvad J.C."/>
            <person name="Nybo J.L."/>
            <person name="Theobald S."/>
            <person name="Kildgaard S."/>
            <person name="Isbrandt T."/>
            <person name="Kuo A."/>
            <person name="Sato A."/>
            <person name="Lyhne E.K."/>
            <person name="Kogle M.E."/>
            <person name="Wiebenga A."/>
            <person name="Kun R.S."/>
            <person name="Lubbers R.J."/>
            <person name="Makela M.R."/>
            <person name="Barry K."/>
            <person name="Chovatia M."/>
            <person name="Clum A."/>
            <person name="Daum C."/>
            <person name="Haridas S."/>
            <person name="He G."/>
            <person name="LaButti K."/>
            <person name="Lipzen A."/>
            <person name="Mondo S."/>
            <person name="Riley R."/>
            <person name="Salamov A."/>
            <person name="Simmons B.A."/>
            <person name="Magnuson J.K."/>
            <person name="Henrissat B."/>
            <person name="Mortensen U.H."/>
            <person name="Larsen T.O."/>
            <person name="Devries R.P."/>
            <person name="Grigoriev I.V."/>
            <person name="Machida M."/>
            <person name="Baker S.E."/>
            <person name="Andersen M.R."/>
        </authorList>
    </citation>
    <scope>NUCLEOTIDE SEQUENCE [LARGE SCALE GENOMIC DNA]</scope>
    <source>
        <strain evidence="10">CBS 553.77</strain>
    </source>
</reference>
<dbReference type="SMART" id="SM00066">
    <property type="entry name" value="GAL4"/>
    <property type="match status" value="1"/>
</dbReference>
<dbReference type="GO" id="GO:0045944">
    <property type="term" value="P:positive regulation of transcription by RNA polymerase II"/>
    <property type="evidence" value="ECO:0007669"/>
    <property type="project" value="TreeGrafter"/>
</dbReference>
<dbReference type="PROSITE" id="PS50048">
    <property type="entry name" value="ZN2_CY6_FUNGAL_2"/>
    <property type="match status" value="1"/>
</dbReference>
<feature type="region of interest" description="Disordered" evidence="7">
    <location>
        <begin position="32"/>
        <end position="60"/>
    </location>
</feature>
<evidence type="ECO:0000256" key="5">
    <source>
        <dbReference type="ARBA" id="ARBA00023163"/>
    </source>
</evidence>
<evidence type="ECO:0000313" key="9">
    <source>
        <dbReference type="EMBL" id="KAE8356500.1"/>
    </source>
</evidence>
<dbReference type="PANTHER" id="PTHR47540:SF3">
    <property type="entry name" value="ZN(II)2CYS6 TRANSCRIPTION FACTOR (EUROFUNG)"/>
    <property type="match status" value="1"/>
</dbReference>
<dbReference type="EMBL" id="ML739038">
    <property type="protein sequence ID" value="KAE8356500.1"/>
    <property type="molecule type" value="Genomic_DNA"/>
</dbReference>
<dbReference type="GO" id="GO:0006351">
    <property type="term" value="P:DNA-templated transcription"/>
    <property type="evidence" value="ECO:0007669"/>
    <property type="project" value="InterPro"/>
</dbReference>
<keyword evidence="5" id="KW-0804">Transcription</keyword>
<dbReference type="PANTHER" id="PTHR47540">
    <property type="entry name" value="THIAMINE REPRESSIBLE GENES REGULATORY PROTEIN THI5"/>
    <property type="match status" value="1"/>
</dbReference>
<dbReference type="Proteomes" id="UP000327118">
    <property type="component" value="Unassembled WGS sequence"/>
</dbReference>
<evidence type="ECO:0000256" key="4">
    <source>
        <dbReference type="ARBA" id="ARBA00023125"/>
    </source>
</evidence>
<feature type="compositionally biased region" description="Polar residues" evidence="7">
    <location>
        <begin position="49"/>
        <end position="60"/>
    </location>
</feature>
<evidence type="ECO:0000256" key="7">
    <source>
        <dbReference type="SAM" id="MobiDB-lite"/>
    </source>
</evidence>
<dbReference type="GO" id="GO:0043565">
    <property type="term" value="F:sequence-specific DNA binding"/>
    <property type="evidence" value="ECO:0007669"/>
    <property type="project" value="TreeGrafter"/>
</dbReference>
<dbReference type="CDD" id="cd00067">
    <property type="entry name" value="GAL4"/>
    <property type="match status" value="1"/>
</dbReference>
<dbReference type="CDD" id="cd12148">
    <property type="entry name" value="fungal_TF_MHR"/>
    <property type="match status" value="1"/>
</dbReference>
<dbReference type="InterPro" id="IPR036864">
    <property type="entry name" value="Zn2-C6_fun-type_DNA-bd_sf"/>
</dbReference>
<evidence type="ECO:0000256" key="6">
    <source>
        <dbReference type="ARBA" id="ARBA00023242"/>
    </source>
</evidence>
<evidence type="ECO:0000259" key="8">
    <source>
        <dbReference type="PROSITE" id="PS50048"/>
    </source>
</evidence>
<dbReference type="InterPro" id="IPR007219">
    <property type="entry name" value="XnlR_reg_dom"/>
</dbReference>
<organism evidence="9 10">
    <name type="scientific">Aspergillus coremiiformis</name>
    <dbReference type="NCBI Taxonomy" id="138285"/>
    <lineage>
        <taxon>Eukaryota</taxon>
        <taxon>Fungi</taxon>
        <taxon>Dikarya</taxon>
        <taxon>Ascomycota</taxon>
        <taxon>Pezizomycotina</taxon>
        <taxon>Eurotiomycetes</taxon>
        <taxon>Eurotiomycetidae</taxon>
        <taxon>Eurotiales</taxon>
        <taxon>Aspergillaceae</taxon>
        <taxon>Aspergillus</taxon>
        <taxon>Aspergillus subgen. Circumdati</taxon>
    </lineage>
</organism>
<feature type="compositionally biased region" description="Polar residues" evidence="7">
    <location>
        <begin position="685"/>
        <end position="696"/>
    </location>
</feature>
<dbReference type="SUPFAM" id="SSF57701">
    <property type="entry name" value="Zn2/Cys6 DNA-binding domain"/>
    <property type="match status" value="1"/>
</dbReference>
<keyword evidence="10" id="KW-1185">Reference proteome</keyword>
<gene>
    <name evidence="9" type="ORF">BDV28DRAFT_103416</name>
</gene>
<feature type="region of interest" description="Disordered" evidence="7">
    <location>
        <begin position="707"/>
        <end position="736"/>
    </location>
</feature>
<dbReference type="InterPro" id="IPR001138">
    <property type="entry name" value="Zn2Cys6_DnaBD"/>
</dbReference>
<evidence type="ECO:0000313" key="10">
    <source>
        <dbReference type="Proteomes" id="UP000327118"/>
    </source>
</evidence>
<feature type="compositionally biased region" description="Polar residues" evidence="7">
    <location>
        <begin position="118"/>
        <end position="156"/>
    </location>
</feature>